<gene>
    <name evidence="8" type="ORF">R3P38DRAFT_478463</name>
</gene>
<dbReference type="SUPFAM" id="SSF103473">
    <property type="entry name" value="MFS general substrate transporter"/>
    <property type="match status" value="1"/>
</dbReference>
<comment type="caution">
    <text evidence="8">The sequence shown here is derived from an EMBL/GenBank/DDBJ whole genome shotgun (WGS) entry which is preliminary data.</text>
</comment>
<proteinExistence type="inferred from homology"/>
<keyword evidence="4 7" id="KW-0812">Transmembrane</keyword>
<reference evidence="8 9" key="1">
    <citation type="journal article" date="2024" name="J Genomics">
        <title>Draft genome sequencing and assembly of Favolaschia claudopus CIRM-BRFM 2984 isolated from oak limbs.</title>
        <authorList>
            <person name="Navarro D."/>
            <person name="Drula E."/>
            <person name="Chaduli D."/>
            <person name="Cazenave R."/>
            <person name="Ahrendt S."/>
            <person name="Wang J."/>
            <person name="Lipzen A."/>
            <person name="Daum C."/>
            <person name="Barry K."/>
            <person name="Grigoriev I.V."/>
            <person name="Favel A."/>
            <person name="Rosso M.N."/>
            <person name="Martin F."/>
        </authorList>
    </citation>
    <scope>NUCLEOTIDE SEQUENCE [LARGE SCALE GENOMIC DNA]</scope>
    <source>
        <strain evidence="8 9">CIRM-BRFM 2984</strain>
    </source>
</reference>
<evidence type="ECO:0000313" key="9">
    <source>
        <dbReference type="Proteomes" id="UP001362999"/>
    </source>
</evidence>
<evidence type="ECO:0000256" key="4">
    <source>
        <dbReference type="ARBA" id="ARBA00022692"/>
    </source>
</evidence>
<dbReference type="PANTHER" id="PTHR23514">
    <property type="entry name" value="BYPASS OF STOP CODON PROTEIN 6"/>
    <property type="match status" value="1"/>
</dbReference>
<evidence type="ECO:0000256" key="2">
    <source>
        <dbReference type="ARBA" id="ARBA00008335"/>
    </source>
</evidence>
<evidence type="ECO:0000256" key="1">
    <source>
        <dbReference type="ARBA" id="ARBA00004127"/>
    </source>
</evidence>
<feature type="transmembrane region" description="Helical" evidence="7">
    <location>
        <begin position="21"/>
        <end position="39"/>
    </location>
</feature>
<dbReference type="PANTHER" id="PTHR23514:SF3">
    <property type="entry name" value="BYPASS OF STOP CODON PROTEIN 6"/>
    <property type="match status" value="1"/>
</dbReference>
<keyword evidence="9" id="KW-1185">Reference proteome</keyword>
<evidence type="ECO:0008006" key="10">
    <source>
        <dbReference type="Google" id="ProtNLM"/>
    </source>
</evidence>
<evidence type="ECO:0000256" key="6">
    <source>
        <dbReference type="ARBA" id="ARBA00023136"/>
    </source>
</evidence>
<keyword evidence="6 7" id="KW-0472">Membrane</keyword>
<feature type="transmembrane region" description="Helical" evidence="7">
    <location>
        <begin position="108"/>
        <end position="127"/>
    </location>
</feature>
<dbReference type="GO" id="GO:0012505">
    <property type="term" value="C:endomembrane system"/>
    <property type="evidence" value="ECO:0007669"/>
    <property type="project" value="UniProtKB-SubCell"/>
</dbReference>
<evidence type="ECO:0000313" key="8">
    <source>
        <dbReference type="EMBL" id="KAK7039472.1"/>
    </source>
</evidence>
<dbReference type="GO" id="GO:0016020">
    <property type="term" value="C:membrane"/>
    <property type="evidence" value="ECO:0007669"/>
    <property type="project" value="TreeGrafter"/>
</dbReference>
<evidence type="ECO:0000256" key="3">
    <source>
        <dbReference type="ARBA" id="ARBA00022448"/>
    </source>
</evidence>
<keyword evidence="5 7" id="KW-1133">Transmembrane helix</keyword>
<name>A0AAW0CKG5_9AGAR</name>
<dbReference type="Proteomes" id="UP001362999">
    <property type="component" value="Unassembled WGS sequence"/>
</dbReference>
<feature type="transmembrane region" description="Helical" evidence="7">
    <location>
        <begin position="74"/>
        <end position="96"/>
    </location>
</feature>
<evidence type="ECO:0000256" key="7">
    <source>
        <dbReference type="SAM" id="Phobius"/>
    </source>
</evidence>
<comment type="subcellular location">
    <subcellularLocation>
        <location evidence="1">Endomembrane system</location>
        <topology evidence="1">Multi-pass membrane protein</topology>
    </subcellularLocation>
</comment>
<dbReference type="AlphaFoldDB" id="A0AAW0CKG5"/>
<dbReference type="InterPro" id="IPR036259">
    <property type="entry name" value="MFS_trans_sf"/>
</dbReference>
<sequence length="166" mass="17949">MMIGRVSLLRLNKKIGEQKVMYFYVALALGLELVVWFVPSLIADAVTVSLIGFFLGPIYPIIMNQTGRVVPRWLLCGSIGWIAGFGHSGSAILPFITGAIASKTGIKTLQPLLVSMTATLPVLWFFVPSGKVSSVDAIQEIKIADPVDSRARSVEIEFRDSLGAPS</sequence>
<evidence type="ECO:0000256" key="5">
    <source>
        <dbReference type="ARBA" id="ARBA00022989"/>
    </source>
</evidence>
<accession>A0AAW0CKG5</accession>
<dbReference type="EMBL" id="JAWWNJ010000016">
    <property type="protein sequence ID" value="KAK7039472.1"/>
    <property type="molecule type" value="Genomic_DNA"/>
</dbReference>
<dbReference type="Gene3D" id="1.20.1250.20">
    <property type="entry name" value="MFS general substrate transporter like domains"/>
    <property type="match status" value="1"/>
</dbReference>
<feature type="transmembrane region" description="Helical" evidence="7">
    <location>
        <begin position="45"/>
        <end position="62"/>
    </location>
</feature>
<dbReference type="InterPro" id="IPR051788">
    <property type="entry name" value="MFS_Transporter"/>
</dbReference>
<organism evidence="8 9">
    <name type="scientific">Favolaschia claudopus</name>
    <dbReference type="NCBI Taxonomy" id="2862362"/>
    <lineage>
        <taxon>Eukaryota</taxon>
        <taxon>Fungi</taxon>
        <taxon>Dikarya</taxon>
        <taxon>Basidiomycota</taxon>
        <taxon>Agaricomycotina</taxon>
        <taxon>Agaricomycetes</taxon>
        <taxon>Agaricomycetidae</taxon>
        <taxon>Agaricales</taxon>
        <taxon>Marasmiineae</taxon>
        <taxon>Mycenaceae</taxon>
        <taxon>Favolaschia</taxon>
    </lineage>
</organism>
<comment type="similarity">
    <text evidence="2">Belongs to the major facilitator superfamily.</text>
</comment>
<keyword evidence="3" id="KW-0813">Transport</keyword>
<protein>
    <recommendedName>
        <fullName evidence="10">Major facilitator superfamily (MFS) profile domain-containing protein</fullName>
    </recommendedName>
</protein>